<dbReference type="Proteomes" id="UP000064967">
    <property type="component" value="Chromosome"/>
</dbReference>
<dbReference type="EMBL" id="CP012333">
    <property type="protein sequence ID" value="AKV00537.1"/>
    <property type="molecule type" value="Genomic_DNA"/>
</dbReference>
<dbReference type="STRING" id="1391654.AKJ09_07200"/>
<dbReference type="InterPro" id="IPR011008">
    <property type="entry name" value="Dimeric_a/b-barrel"/>
</dbReference>
<evidence type="ECO:0000313" key="3">
    <source>
        <dbReference type="EMBL" id="AKV00537.1"/>
    </source>
</evidence>
<proteinExistence type="inferred from homology"/>
<gene>
    <name evidence="3" type="ORF">AKJ09_07200</name>
</gene>
<dbReference type="Gene3D" id="3.30.70.1060">
    <property type="entry name" value="Dimeric alpha+beta barrel"/>
    <property type="match status" value="1"/>
</dbReference>
<reference evidence="3 4" key="1">
    <citation type="submission" date="2015-08" db="EMBL/GenBank/DDBJ databases">
        <authorList>
            <person name="Babu N.S."/>
            <person name="Beckwith C.J."/>
            <person name="Beseler K.G."/>
            <person name="Brison A."/>
            <person name="Carone J.V."/>
            <person name="Caskin T.P."/>
            <person name="Diamond M."/>
            <person name="Durham M.E."/>
            <person name="Foxe J.M."/>
            <person name="Go M."/>
            <person name="Henderson B.A."/>
            <person name="Jones I.B."/>
            <person name="McGettigan J.A."/>
            <person name="Micheletti S.J."/>
            <person name="Nasrallah M.E."/>
            <person name="Ortiz D."/>
            <person name="Piller C.R."/>
            <person name="Privatt S.R."/>
            <person name="Schneider S.L."/>
            <person name="Sharp S."/>
            <person name="Smith T.C."/>
            <person name="Stanton J.D."/>
            <person name="Ullery H.E."/>
            <person name="Wilson R.J."/>
            <person name="Serrano M.G."/>
            <person name="Buck G."/>
            <person name="Lee V."/>
            <person name="Wang Y."/>
            <person name="Carvalho R."/>
            <person name="Voegtly L."/>
            <person name="Shi R."/>
            <person name="Duckworth R."/>
            <person name="Johnson A."/>
            <person name="Loviza R."/>
            <person name="Walstead R."/>
            <person name="Shah Z."/>
            <person name="Kiflezghi M."/>
            <person name="Wade K."/>
            <person name="Ball S.L."/>
            <person name="Bradley K.W."/>
            <person name="Asai D.J."/>
            <person name="Bowman C.A."/>
            <person name="Russell D.A."/>
            <person name="Pope W.H."/>
            <person name="Jacobs-Sera D."/>
            <person name="Hendrix R.W."/>
            <person name="Hatfull G.F."/>
        </authorList>
    </citation>
    <scope>NUCLEOTIDE SEQUENCE [LARGE SCALE GENOMIC DNA]</scope>
    <source>
        <strain evidence="3 4">DSM 27648</strain>
    </source>
</reference>
<protein>
    <submittedName>
        <fullName evidence="3">PhnB protein</fullName>
    </submittedName>
</protein>
<dbReference type="AlphaFoldDB" id="A0A0K1Q4F1"/>
<evidence type="ECO:0000256" key="1">
    <source>
        <dbReference type="ARBA" id="ARBA00007689"/>
    </source>
</evidence>
<dbReference type="KEGG" id="llu:AKJ09_07200"/>
<evidence type="ECO:0000313" key="4">
    <source>
        <dbReference type="Proteomes" id="UP000064967"/>
    </source>
</evidence>
<name>A0A0K1Q4F1_9BACT</name>
<dbReference type="SUPFAM" id="SSF54909">
    <property type="entry name" value="Dimeric alpha+beta barrel"/>
    <property type="match status" value="1"/>
</dbReference>
<evidence type="ECO:0000259" key="2">
    <source>
        <dbReference type="Pfam" id="PF03795"/>
    </source>
</evidence>
<dbReference type="PANTHER" id="PTHR35174">
    <property type="entry name" value="BLL7171 PROTEIN-RELATED"/>
    <property type="match status" value="1"/>
</dbReference>
<organism evidence="3 4">
    <name type="scientific">Labilithrix luteola</name>
    <dbReference type="NCBI Taxonomy" id="1391654"/>
    <lineage>
        <taxon>Bacteria</taxon>
        <taxon>Pseudomonadati</taxon>
        <taxon>Myxococcota</taxon>
        <taxon>Polyangia</taxon>
        <taxon>Polyangiales</taxon>
        <taxon>Labilitrichaceae</taxon>
        <taxon>Labilithrix</taxon>
    </lineage>
</organism>
<dbReference type="InterPro" id="IPR005545">
    <property type="entry name" value="YCII"/>
</dbReference>
<sequence length="109" mass="12069">MSEFAYLFRGATPSTSPQEMQNQLEKWMAWAKELTDKGHLKARGPRLERPMRMVTKGAISDGPYTEAKDIVGGLMIVEADDIEHAARLAQGCPLIEVGGQVEVRPVMKV</sequence>
<feature type="domain" description="YCII-related" evidence="2">
    <location>
        <begin position="16"/>
        <end position="108"/>
    </location>
</feature>
<dbReference type="OrthoDB" id="9807535at2"/>
<comment type="similarity">
    <text evidence="1">Belongs to the YciI family.</text>
</comment>
<accession>A0A0K1Q4F1</accession>
<dbReference type="RefSeq" id="WP_146651813.1">
    <property type="nucleotide sequence ID" value="NZ_CP012333.1"/>
</dbReference>
<keyword evidence="4" id="KW-1185">Reference proteome</keyword>
<dbReference type="PANTHER" id="PTHR35174:SF3">
    <property type="entry name" value="BLL7171 PROTEIN"/>
    <property type="match status" value="1"/>
</dbReference>
<dbReference type="Pfam" id="PF03795">
    <property type="entry name" value="YCII"/>
    <property type="match status" value="1"/>
</dbReference>